<dbReference type="OrthoDB" id="4564at2759"/>
<sequence length="225" mass="26431">MFDSDVDDEYIREYAFEPELLINRDDYLKREEQKEKEQREAIKRRSSLRRKSQRKASVDSYDAGGQQKNQIDVEIEAFYYMYGRYTKDLGEFAKDEARKLKLLEKRRKQEDRQRNKWWEIFTGITGQTFIAYAKSLIMDMETYVCTPRRGLGVLSIVRRYNGICIICGGQRHQCLYKCTCLAVPRSHITADHTVFSVGLITGLFNTFLSWFCTSGGATKYRFGHT</sequence>
<feature type="region of interest" description="Disordered" evidence="1">
    <location>
        <begin position="33"/>
        <end position="63"/>
    </location>
</feature>
<name>W8BCW6_CERCA</name>
<protein>
    <submittedName>
        <fullName evidence="2">Chloride channel protein 2</fullName>
    </submittedName>
</protein>
<evidence type="ECO:0000313" key="2">
    <source>
        <dbReference type="EMBL" id="JAB94863.1"/>
    </source>
</evidence>
<proteinExistence type="evidence at transcript level"/>
<feature type="compositionally biased region" description="Basic residues" evidence="1">
    <location>
        <begin position="44"/>
        <end position="54"/>
    </location>
</feature>
<evidence type="ECO:0000256" key="1">
    <source>
        <dbReference type="SAM" id="MobiDB-lite"/>
    </source>
</evidence>
<reference evidence="2" key="2">
    <citation type="journal article" date="2014" name="BMC Genomics">
        <title>A genomic perspective to assessing quality of mass-reared SIT flies used in Mediterranean fruit fly (Ceratitis capitata) eradication in California.</title>
        <authorList>
            <person name="Calla B."/>
            <person name="Hall B."/>
            <person name="Hou S."/>
            <person name="Geib S.M."/>
        </authorList>
    </citation>
    <scope>NUCLEOTIDE SEQUENCE</scope>
</reference>
<dbReference type="EMBL" id="GAMC01011692">
    <property type="protein sequence ID" value="JAB94863.1"/>
    <property type="molecule type" value="mRNA"/>
</dbReference>
<gene>
    <name evidence="2" type="primary">CLCN2</name>
</gene>
<dbReference type="AlphaFoldDB" id="W8BCW6"/>
<reference evidence="2" key="1">
    <citation type="submission" date="2013-07" db="EMBL/GenBank/DDBJ databases">
        <authorList>
            <person name="Geib S."/>
        </authorList>
    </citation>
    <scope>NUCLEOTIDE SEQUENCE</scope>
</reference>
<organism evidence="2">
    <name type="scientific">Ceratitis capitata</name>
    <name type="common">Mediterranean fruit fly</name>
    <name type="synonym">Tephritis capitata</name>
    <dbReference type="NCBI Taxonomy" id="7213"/>
    <lineage>
        <taxon>Eukaryota</taxon>
        <taxon>Metazoa</taxon>
        <taxon>Ecdysozoa</taxon>
        <taxon>Arthropoda</taxon>
        <taxon>Hexapoda</taxon>
        <taxon>Insecta</taxon>
        <taxon>Pterygota</taxon>
        <taxon>Neoptera</taxon>
        <taxon>Endopterygota</taxon>
        <taxon>Diptera</taxon>
        <taxon>Brachycera</taxon>
        <taxon>Muscomorpha</taxon>
        <taxon>Tephritoidea</taxon>
        <taxon>Tephritidae</taxon>
        <taxon>Ceratitis</taxon>
        <taxon>Ceratitis</taxon>
    </lineage>
</organism>
<feature type="compositionally biased region" description="Basic and acidic residues" evidence="1">
    <location>
        <begin position="33"/>
        <end position="43"/>
    </location>
</feature>
<accession>W8BCW6</accession>